<gene>
    <name evidence="1" type="ORF">LEL_10820</name>
</gene>
<dbReference type="Proteomes" id="UP000076881">
    <property type="component" value="Unassembled WGS sequence"/>
</dbReference>
<accession>A0A167T367</accession>
<reference evidence="1 2" key="1">
    <citation type="journal article" date="2016" name="Genome Biol. Evol.">
        <title>Divergent and convergent evolution of fungal pathogenicity.</title>
        <authorList>
            <person name="Shang Y."/>
            <person name="Xiao G."/>
            <person name="Zheng P."/>
            <person name="Cen K."/>
            <person name="Zhan S."/>
            <person name="Wang C."/>
        </authorList>
    </citation>
    <scope>NUCLEOTIDE SEQUENCE [LARGE SCALE GENOMIC DNA]</scope>
    <source>
        <strain evidence="1 2">RCEF 1005</strain>
    </source>
</reference>
<comment type="caution">
    <text evidence="1">The sequence shown here is derived from an EMBL/GenBank/DDBJ whole genome shotgun (WGS) entry which is preliminary data.</text>
</comment>
<dbReference type="EMBL" id="AZHF01000022">
    <property type="protein sequence ID" value="OAA60197.1"/>
    <property type="molecule type" value="Genomic_DNA"/>
</dbReference>
<evidence type="ECO:0000313" key="2">
    <source>
        <dbReference type="Proteomes" id="UP000076881"/>
    </source>
</evidence>
<dbReference type="AlphaFoldDB" id="A0A167T367"/>
<keyword evidence="2" id="KW-1185">Reference proteome</keyword>
<name>A0A167T367_CORDF</name>
<evidence type="ECO:0000313" key="1">
    <source>
        <dbReference type="EMBL" id="OAA60197.1"/>
    </source>
</evidence>
<organism evidence="1 2">
    <name type="scientific">Akanthomyces lecanii RCEF 1005</name>
    <dbReference type="NCBI Taxonomy" id="1081108"/>
    <lineage>
        <taxon>Eukaryota</taxon>
        <taxon>Fungi</taxon>
        <taxon>Dikarya</taxon>
        <taxon>Ascomycota</taxon>
        <taxon>Pezizomycotina</taxon>
        <taxon>Sordariomycetes</taxon>
        <taxon>Hypocreomycetidae</taxon>
        <taxon>Hypocreales</taxon>
        <taxon>Cordycipitaceae</taxon>
        <taxon>Akanthomyces</taxon>
        <taxon>Cordyceps confragosa</taxon>
    </lineage>
</organism>
<proteinExistence type="predicted"/>
<dbReference type="OrthoDB" id="5386330at2759"/>
<sequence>MQAIRYYLEAVRPARATEFLEIIDPDFRNASLQVPCFAGKIMIHRLVTECRRHDRLIRADTDPAFAGLWRNLLRNVVQQIELTNRRLNVVQENDSMSVLYGLHSLIYTNCAIESAAWRAHLKGAFAYIGHIGGTKAAGTARRGVSTIGWFLLFAAVSNTMSRADMQETAYFTYSDEDIRASLSRVLNSDFPCPVDLVMTVVRITRLRHQTVTSKGNLDASFAFSVREVFVDIDVCDRGTWGAPGFLIKKDLAPVFGDIFQCAVRLFGILTLPRREVLASFPTSGDCTAHEAYSNLRDAERRRLIQLLRQVFPRLKYTPALRWPLVVAGVAAATERSSEQDRDYIAQSIYNVWKHPLSELTDFQMLVRLRRFWLLDETDWDTCFNNTVRAW</sequence>
<protein>
    <submittedName>
        <fullName evidence="1">C6 zinc finger domain protein</fullName>
    </submittedName>
</protein>